<evidence type="ECO:0000313" key="6">
    <source>
        <dbReference type="EMBL" id="THG35857.1"/>
    </source>
</evidence>
<accession>A0A4V3WUH3</accession>
<proteinExistence type="inferred from homology"/>
<dbReference type="Gene3D" id="3.40.50.1000">
    <property type="entry name" value="HAD superfamily/HAD-like"/>
    <property type="match status" value="1"/>
</dbReference>
<evidence type="ECO:0000256" key="5">
    <source>
        <dbReference type="ARBA" id="ARBA00023277"/>
    </source>
</evidence>
<dbReference type="GO" id="GO:0046872">
    <property type="term" value="F:metal ion binding"/>
    <property type="evidence" value="ECO:0007669"/>
    <property type="project" value="UniProtKB-KW"/>
</dbReference>
<dbReference type="Pfam" id="PF00702">
    <property type="entry name" value="Hydrolase"/>
    <property type="match status" value="1"/>
</dbReference>
<dbReference type="InterPro" id="IPR006439">
    <property type="entry name" value="HAD-SF_hydro_IA"/>
</dbReference>
<comment type="caution">
    <text evidence="6">The sequence shown here is derived from an EMBL/GenBank/DDBJ whole genome shotgun (WGS) entry which is preliminary data.</text>
</comment>
<evidence type="ECO:0000256" key="1">
    <source>
        <dbReference type="ARBA" id="ARBA00001946"/>
    </source>
</evidence>
<dbReference type="OrthoDB" id="9797743at2"/>
<reference evidence="6 7" key="1">
    <citation type="submission" date="2019-04" db="EMBL/GenBank/DDBJ databases">
        <authorList>
            <person name="Jiang L."/>
        </authorList>
    </citation>
    <scope>NUCLEOTIDE SEQUENCE [LARGE SCALE GENOMIC DNA]</scope>
    <source>
        <strain evidence="6 7">YIM 131861</strain>
    </source>
</reference>
<name>A0A4V3WUH3_9MICO</name>
<evidence type="ECO:0000256" key="4">
    <source>
        <dbReference type="ARBA" id="ARBA00022842"/>
    </source>
</evidence>
<dbReference type="InterPro" id="IPR036412">
    <property type="entry name" value="HAD-like_sf"/>
</dbReference>
<dbReference type="AlphaFoldDB" id="A0A4V3WUH3"/>
<dbReference type="InterPro" id="IPR051600">
    <property type="entry name" value="Beta-PGM-like"/>
</dbReference>
<keyword evidence="4" id="KW-0460">Magnesium</keyword>
<dbReference type="Proteomes" id="UP000307380">
    <property type="component" value="Unassembled WGS sequence"/>
</dbReference>
<dbReference type="EMBL" id="SSSN01000003">
    <property type="protein sequence ID" value="THG35857.1"/>
    <property type="molecule type" value="Genomic_DNA"/>
</dbReference>
<dbReference type="Gene3D" id="1.10.150.240">
    <property type="entry name" value="Putative phosphatase, domain 2"/>
    <property type="match status" value="1"/>
</dbReference>
<dbReference type="GO" id="GO:0003824">
    <property type="term" value="F:catalytic activity"/>
    <property type="evidence" value="ECO:0007669"/>
    <property type="project" value="UniProtKB-ARBA"/>
</dbReference>
<gene>
    <name evidence="6" type="ORF">E6C70_03070</name>
</gene>
<dbReference type="PANTHER" id="PTHR46193:SF18">
    <property type="entry name" value="HEXITOL PHOSPHATASE B"/>
    <property type="match status" value="1"/>
</dbReference>
<dbReference type="InterPro" id="IPR023198">
    <property type="entry name" value="PGP-like_dom2"/>
</dbReference>
<organism evidence="6 7">
    <name type="scientific">Orlajensenia flava</name>
    <dbReference type="NCBI Taxonomy" id="2565934"/>
    <lineage>
        <taxon>Bacteria</taxon>
        <taxon>Bacillati</taxon>
        <taxon>Actinomycetota</taxon>
        <taxon>Actinomycetes</taxon>
        <taxon>Micrococcales</taxon>
        <taxon>Microbacteriaceae</taxon>
        <taxon>Orlajensenia</taxon>
    </lineage>
</organism>
<evidence type="ECO:0000256" key="2">
    <source>
        <dbReference type="ARBA" id="ARBA00006171"/>
    </source>
</evidence>
<protein>
    <submittedName>
        <fullName evidence="6">HAD family phosphatase</fullName>
    </submittedName>
</protein>
<keyword evidence="3" id="KW-0479">Metal-binding</keyword>
<dbReference type="NCBIfam" id="TIGR01509">
    <property type="entry name" value="HAD-SF-IA-v3"/>
    <property type="match status" value="1"/>
</dbReference>
<keyword evidence="5" id="KW-0119">Carbohydrate metabolism</keyword>
<dbReference type="CDD" id="cd07505">
    <property type="entry name" value="HAD_BPGM-like"/>
    <property type="match status" value="1"/>
</dbReference>
<comment type="cofactor">
    <cofactor evidence="1">
        <name>Mg(2+)</name>
        <dbReference type="ChEBI" id="CHEBI:18420"/>
    </cofactor>
</comment>
<evidence type="ECO:0000256" key="3">
    <source>
        <dbReference type="ARBA" id="ARBA00022723"/>
    </source>
</evidence>
<sequence length="213" mass="22498">MDGTLVDTEPYWMVAETELVTSFGGRWSHEDGMQMVGLGLWKSASILQAAGVDLDADTIVERLTSHVQHQLVETGVPWRPGARELLAAVRAEGMPTALVTMSVGRMATQLAETVGFDAFDVIVAGDMVTNAKPDPEAYLRAAELLGVQTRDCVAIEDSVPGLAAAVASGAVTIGVPHMVPLAEGDADVLWPSLEGRTAADITAVYTSTRKIHG</sequence>
<evidence type="ECO:0000313" key="7">
    <source>
        <dbReference type="Proteomes" id="UP000307380"/>
    </source>
</evidence>
<dbReference type="SUPFAM" id="SSF56784">
    <property type="entry name" value="HAD-like"/>
    <property type="match status" value="1"/>
</dbReference>
<keyword evidence="7" id="KW-1185">Reference proteome</keyword>
<dbReference type="PANTHER" id="PTHR46193">
    <property type="entry name" value="6-PHOSPHOGLUCONATE PHOSPHATASE"/>
    <property type="match status" value="1"/>
</dbReference>
<dbReference type="InterPro" id="IPR023214">
    <property type="entry name" value="HAD_sf"/>
</dbReference>
<comment type="similarity">
    <text evidence="2">Belongs to the HAD-like hydrolase superfamily. CbbY/CbbZ/Gph/YieH family.</text>
</comment>